<dbReference type="EMBL" id="QRJR01000003">
    <property type="protein sequence ID" value="RHH50005.1"/>
    <property type="molecule type" value="Genomic_DNA"/>
</dbReference>
<name>A0A414X796_BACOV</name>
<organism evidence="1 2">
    <name type="scientific">Bacteroides ovatus</name>
    <dbReference type="NCBI Taxonomy" id="28116"/>
    <lineage>
        <taxon>Bacteria</taxon>
        <taxon>Pseudomonadati</taxon>
        <taxon>Bacteroidota</taxon>
        <taxon>Bacteroidia</taxon>
        <taxon>Bacteroidales</taxon>
        <taxon>Bacteroidaceae</taxon>
        <taxon>Bacteroides</taxon>
    </lineage>
</organism>
<dbReference type="Proteomes" id="UP000283329">
    <property type="component" value="Unassembled WGS sequence"/>
</dbReference>
<comment type="caution">
    <text evidence="1">The sequence shown here is derived from an EMBL/GenBank/DDBJ whole genome shotgun (WGS) entry which is preliminary data.</text>
</comment>
<dbReference type="AlphaFoldDB" id="A0A414X796"/>
<reference evidence="1 2" key="1">
    <citation type="submission" date="2018-08" db="EMBL/GenBank/DDBJ databases">
        <title>A genome reference for cultivated species of the human gut microbiota.</title>
        <authorList>
            <person name="Zou Y."/>
            <person name="Xue W."/>
            <person name="Luo G."/>
        </authorList>
    </citation>
    <scope>NUCLEOTIDE SEQUENCE [LARGE SCALE GENOMIC DNA]</scope>
    <source>
        <strain evidence="1 2">AM17-48</strain>
    </source>
</reference>
<evidence type="ECO:0000313" key="1">
    <source>
        <dbReference type="EMBL" id="RHH50005.1"/>
    </source>
</evidence>
<protein>
    <submittedName>
        <fullName evidence="1">Uncharacterized protein</fullName>
    </submittedName>
</protein>
<evidence type="ECO:0000313" key="2">
    <source>
        <dbReference type="Proteomes" id="UP000283329"/>
    </source>
</evidence>
<dbReference type="RefSeq" id="WP_118299354.1">
    <property type="nucleotide sequence ID" value="NZ_JABFHY010000009.1"/>
</dbReference>
<sequence>MSFVADELVKWRENPLWYDRINFDEYEKLAAIGYTPKQIAMFYNIPLNDFEWYFNLVGSPLKYHYERGQLIQQAKEGLSMTASAEVGDNVTQAQRLDKLRREVGFKNAINQVFFGDIENV</sequence>
<accession>A0A414X796</accession>
<proteinExistence type="predicted"/>
<gene>
    <name evidence="1" type="ORF">DW206_05040</name>
</gene>